<dbReference type="Gene3D" id="3.40.1160.10">
    <property type="entry name" value="Acetylglutamate kinase-like"/>
    <property type="match status" value="1"/>
</dbReference>
<feature type="binding site" evidence="11">
    <location>
        <position position="54"/>
    </location>
    <ligand>
        <name>ATP</name>
        <dbReference type="ChEBI" id="CHEBI:30616"/>
    </ligand>
</feature>
<evidence type="ECO:0000256" key="7">
    <source>
        <dbReference type="ARBA" id="ARBA00022777"/>
    </source>
</evidence>
<dbReference type="InterPro" id="IPR015963">
    <property type="entry name" value="Uridylate_kinase_bac"/>
</dbReference>
<evidence type="ECO:0000256" key="1">
    <source>
        <dbReference type="ARBA" id="ARBA00004496"/>
    </source>
</evidence>
<proteinExistence type="inferred from homology"/>
<evidence type="ECO:0000256" key="4">
    <source>
        <dbReference type="ARBA" id="ARBA00022490"/>
    </source>
</evidence>
<dbReference type="KEGG" id="nef:GP480_03845"/>
<accession>A0A6P1GCR6</accession>
<evidence type="ECO:0000256" key="9">
    <source>
        <dbReference type="ARBA" id="ARBA00022975"/>
    </source>
</evidence>
<comment type="subunit">
    <text evidence="11">Homohexamer.</text>
</comment>
<dbReference type="GO" id="GO:0033862">
    <property type="term" value="F:UMP kinase activity"/>
    <property type="evidence" value="ECO:0007669"/>
    <property type="project" value="UniProtKB-EC"/>
</dbReference>
<dbReference type="Pfam" id="PF00696">
    <property type="entry name" value="AA_kinase"/>
    <property type="match status" value="1"/>
</dbReference>
<evidence type="ECO:0000259" key="12">
    <source>
        <dbReference type="Pfam" id="PF00696"/>
    </source>
</evidence>
<protein>
    <recommendedName>
        <fullName evidence="11">Uridylate kinase</fullName>
        <shortName evidence="11">UK</shortName>
        <ecNumber evidence="11">2.7.4.22</ecNumber>
    </recommendedName>
    <alternativeName>
        <fullName evidence="11">Uridine monophosphate kinase</fullName>
        <shortName evidence="11">UMP kinase</shortName>
        <shortName evidence="11">UMPK</shortName>
    </alternativeName>
</protein>
<evidence type="ECO:0000256" key="10">
    <source>
        <dbReference type="ARBA" id="ARBA00047767"/>
    </source>
</evidence>
<name>A0A6P1GCR6_9RICK</name>
<dbReference type="SUPFAM" id="SSF53633">
    <property type="entry name" value="Carbamate kinase-like"/>
    <property type="match status" value="1"/>
</dbReference>
<dbReference type="FunFam" id="3.40.1160.10:FF:000001">
    <property type="entry name" value="Uridylate kinase"/>
    <property type="match status" value="1"/>
</dbReference>
<feature type="binding site" evidence="11">
    <location>
        <begin position="129"/>
        <end position="136"/>
    </location>
    <ligand>
        <name>UMP</name>
        <dbReference type="ChEBI" id="CHEBI:57865"/>
    </ligand>
</feature>
<dbReference type="InterPro" id="IPR001048">
    <property type="entry name" value="Asp/Glu/Uridylate_kinase"/>
</dbReference>
<dbReference type="AlphaFoldDB" id="A0A6P1GCR6"/>
<feature type="binding site" evidence="11">
    <location>
        <position position="162"/>
    </location>
    <ligand>
        <name>ATP</name>
        <dbReference type="ChEBI" id="CHEBI:30616"/>
    </ligand>
</feature>
<comment type="activity regulation">
    <text evidence="11">Inhibited by UTP.</text>
</comment>
<dbReference type="EMBL" id="CP047224">
    <property type="protein sequence ID" value="QHD65521.1"/>
    <property type="molecule type" value="Genomic_DNA"/>
</dbReference>
<reference evidence="13 14" key="1">
    <citation type="journal article" date="2020" name="MBio">
        <title>Erratum for Teymournejad et al., 'Isolation and Molecular Analysis of a Novel Neorickettsia Species That Causes Potomac Horse Fever'.</title>
        <authorList>
            <person name="Teymournejad O."/>
            <person name="Lin M."/>
            <person name="Bekebrede H."/>
            <person name="Kamr A."/>
            <person name="Toribio R.E."/>
            <person name="Arroyo L.G."/>
            <person name="Baird J.D."/>
            <person name="Rikihisa Y."/>
        </authorList>
    </citation>
    <scope>NUCLEOTIDE SEQUENCE [LARGE SCALE GENOMIC DNA]</scope>
    <source>
        <strain evidence="13 14">Fin17</strain>
    </source>
</reference>
<dbReference type="HAMAP" id="MF_01220_B">
    <property type="entry name" value="PyrH_B"/>
    <property type="match status" value="1"/>
</dbReference>
<dbReference type="RefSeq" id="WP_160095997.1">
    <property type="nucleotide sequence ID" value="NZ_CP047224.1"/>
</dbReference>
<evidence type="ECO:0000256" key="11">
    <source>
        <dbReference type="HAMAP-Rule" id="MF_01220"/>
    </source>
</evidence>
<evidence type="ECO:0000256" key="8">
    <source>
        <dbReference type="ARBA" id="ARBA00022840"/>
    </source>
</evidence>
<comment type="function">
    <text evidence="11">Catalyzes the reversible phosphorylation of UMP to UDP.</text>
</comment>
<comment type="subcellular location">
    <subcellularLocation>
        <location evidence="1 11">Cytoplasm</location>
    </subcellularLocation>
</comment>
<dbReference type="InterPro" id="IPR011817">
    <property type="entry name" value="Uridylate_kinase"/>
</dbReference>
<dbReference type="PANTHER" id="PTHR42833">
    <property type="entry name" value="URIDYLATE KINASE"/>
    <property type="match status" value="1"/>
</dbReference>
<evidence type="ECO:0000313" key="13">
    <source>
        <dbReference type="EMBL" id="QHD65521.1"/>
    </source>
</evidence>
<feature type="binding site" evidence="11">
    <location>
        <position position="50"/>
    </location>
    <ligand>
        <name>ATP</name>
        <dbReference type="ChEBI" id="CHEBI:30616"/>
    </ligand>
</feature>
<comment type="similarity">
    <text evidence="3 11">Belongs to the UMP kinase family.</text>
</comment>
<comment type="catalytic activity">
    <reaction evidence="10 11">
        <text>UMP + ATP = UDP + ADP</text>
        <dbReference type="Rhea" id="RHEA:24400"/>
        <dbReference type="ChEBI" id="CHEBI:30616"/>
        <dbReference type="ChEBI" id="CHEBI:57865"/>
        <dbReference type="ChEBI" id="CHEBI:58223"/>
        <dbReference type="ChEBI" id="CHEBI:456216"/>
        <dbReference type="EC" id="2.7.4.22"/>
    </reaction>
</comment>
<evidence type="ECO:0000256" key="3">
    <source>
        <dbReference type="ARBA" id="ARBA00007614"/>
    </source>
</evidence>
<dbReference type="GO" id="GO:0005524">
    <property type="term" value="F:ATP binding"/>
    <property type="evidence" value="ECO:0007669"/>
    <property type="project" value="UniProtKB-KW"/>
</dbReference>
<dbReference type="UniPathway" id="UPA00159">
    <property type="reaction ID" value="UER00275"/>
</dbReference>
<evidence type="ECO:0000256" key="5">
    <source>
        <dbReference type="ARBA" id="ARBA00022679"/>
    </source>
</evidence>
<reference evidence="13 14" key="2">
    <citation type="journal article" date="2020" name="MBio">
        <title>Isolation and Molecular Analysis of a Novel Neorickettsia Species That Causes Potomac Horse Fever.</title>
        <authorList>
            <person name="Teymournejad O."/>
            <person name="Lin M."/>
            <person name="Bekebrede H."/>
            <person name="Kamr A."/>
            <person name="Toribio R.E."/>
            <person name="Arroyo L.G."/>
            <person name="Baird J.D."/>
            <person name="Rikihisa Y."/>
        </authorList>
    </citation>
    <scope>NUCLEOTIDE SEQUENCE [LARGE SCALE GENOMIC DNA]</scope>
    <source>
        <strain evidence="13 14">Fin17</strain>
    </source>
</reference>
<comment type="pathway">
    <text evidence="2 11">Pyrimidine metabolism; CTP biosynthesis via de novo pathway; UDP from UMP (UMPK route): step 1/1.</text>
</comment>
<dbReference type="NCBIfam" id="TIGR02075">
    <property type="entry name" value="pyrH_bact"/>
    <property type="match status" value="1"/>
</dbReference>
<feature type="binding site" evidence="11">
    <location>
        <position position="49"/>
    </location>
    <ligand>
        <name>UMP</name>
        <dbReference type="ChEBI" id="CHEBI:57865"/>
    </ligand>
</feature>
<dbReference type="PANTHER" id="PTHR42833:SF4">
    <property type="entry name" value="URIDYLATE KINASE PUMPKIN, CHLOROPLASTIC"/>
    <property type="match status" value="1"/>
</dbReference>
<keyword evidence="9 11" id="KW-0665">Pyrimidine biosynthesis</keyword>
<keyword evidence="14" id="KW-1185">Reference proteome</keyword>
<dbReference type="CDD" id="cd04254">
    <property type="entry name" value="AAK_UMPK-PyrH-Ec"/>
    <property type="match status" value="1"/>
</dbReference>
<sequence>MRRVLLKISGERLAARGLSVHDGEVIDMLARGIKRVHEMGIQVCLVVGGGNIYRGSSGLPNIDRATGDYMGMLATVINALALQGAINNLGVVSRVQSAIPMRSICEPYIRQKAISHMEKNRIVIFAAGTGNPFFTTDTAAVLRSVEMGCEVMLKGTLVDGIYSDDPKTNTNAQRITSLSYTDVLSKKLRVLDSSAVSIARDNNMPVVIFSLDSEMAFYEVINKQRGYSTIEGE</sequence>
<keyword evidence="7 11" id="KW-0418">Kinase</keyword>
<evidence type="ECO:0000313" key="14">
    <source>
        <dbReference type="Proteomes" id="UP000464912"/>
    </source>
</evidence>
<gene>
    <name evidence="11" type="primary">pyrH</name>
    <name evidence="13" type="ORF">GP480_03845</name>
</gene>
<dbReference type="Proteomes" id="UP000464912">
    <property type="component" value="Chromosome"/>
</dbReference>
<feature type="binding site" evidence="11">
    <location>
        <position position="68"/>
    </location>
    <ligand>
        <name>UMP</name>
        <dbReference type="ChEBI" id="CHEBI:57865"/>
    </ligand>
</feature>
<organism evidence="13 14">
    <name type="scientific">Neorickettsia findlayensis</name>
    <dbReference type="NCBI Taxonomy" id="2686014"/>
    <lineage>
        <taxon>Bacteria</taxon>
        <taxon>Pseudomonadati</taxon>
        <taxon>Pseudomonadota</taxon>
        <taxon>Alphaproteobacteria</taxon>
        <taxon>Rickettsiales</taxon>
        <taxon>Anaplasmataceae</taxon>
        <taxon>Neorickettsia</taxon>
    </lineage>
</organism>
<dbReference type="InterPro" id="IPR036393">
    <property type="entry name" value="AceGlu_kinase-like_sf"/>
</dbReference>
<dbReference type="PIRSF" id="PIRSF005650">
    <property type="entry name" value="Uridylate_kin"/>
    <property type="match status" value="1"/>
</dbReference>
<feature type="domain" description="Aspartate/glutamate/uridylate kinase" evidence="12">
    <location>
        <begin position="3"/>
        <end position="210"/>
    </location>
</feature>
<dbReference type="GO" id="GO:0006225">
    <property type="term" value="P:UDP biosynthetic process"/>
    <property type="evidence" value="ECO:0007669"/>
    <property type="project" value="TreeGrafter"/>
</dbReference>
<feature type="binding site" evidence="11">
    <location>
        <position position="156"/>
    </location>
    <ligand>
        <name>ATP</name>
        <dbReference type="ChEBI" id="CHEBI:30616"/>
    </ligand>
</feature>
<keyword evidence="6 11" id="KW-0547">Nucleotide-binding</keyword>
<keyword evidence="8 11" id="KW-0067">ATP-binding</keyword>
<evidence type="ECO:0000256" key="6">
    <source>
        <dbReference type="ARBA" id="ARBA00022741"/>
    </source>
</evidence>
<dbReference type="GO" id="GO:0005829">
    <property type="term" value="C:cytosol"/>
    <property type="evidence" value="ECO:0007669"/>
    <property type="project" value="TreeGrafter"/>
</dbReference>
<dbReference type="GO" id="GO:0044210">
    <property type="term" value="P:'de novo' CTP biosynthetic process"/>
    <property type="evidence" value="ECO:0007669"/>
    <property type="project" value="UniProtKB-UniRule"/>
</dbReference>
<keyword evidence="4 11" id="KW-0963">Cytoplasm</keyword>
<keyword evidence="5 11" id="KW-0808">Transferase</keyword>
<dbReference type="EC" id="2.7.4.22" evidence="11"/>
<feature type="binding site" evidence="11">
    <location>
        <begin position="7"/>
        <end position="10"/>
    </location>
    <ligand>
        <name>ATP</name>
        <dbReference type="ChEBI" id="CHEBI:30616"/>
    </ligand>
</feature>
<feature type="binding site" evidence="11">
    <location>
        <position position="165"/>
    </location>
    <ligand>
        <name>ATP</name>
        <dbReference type="ChEBI" id="CHEBI:30616"/>
    </ligand>
</feature>
<evidence type="ECO:0000256" key="2">
    <source>
        <dbReference type="ARBA" id="ARBA00004791"/>
    </source>
</evidence>
<comment type="caution">
    <text evidence="11">Lacks conserved residue(s) required for the propagation of feature annotation.</text>
</comment>